<dbReference type="SUPFAM" id="SSF53720">
    <property type="entry name" value="ALDH-like"/>
    <property type="match status" value="1"/>
</dbReference>
<dbReference type="AlphaFoldDB" id="A0A1M4X977"/>
<dbReference type="Gene3D" id="3.40.605.10">
    <property type="entry name" value="Aldehyde Dehydrogenase, Chain A, domain 1"/>
    <property type="match status" value="1"/>
</dbReference>
<proteinExistence type="predicted"/>
<feature type="domain" description="Aldehyde dehydrogenase" evidence="2">
    <location>
        <begin position="22"/>
        <end position="468"/>
    </location>
</feature>
<dbReference type="Proteomes" id="UP000184485">
    <property type="component" value="Unassembled WGS sequence"/>
</dbReference>
<evidence type="ECO:0000313" key="4">
    <source>
        <dbReference type="Proteomes" id="UP000184485"/>
    </source>
</evidence>
<dbReference type="InterPro" id="IPR044151">
    <property type="entry name" value="ALDH_KGSADH"/>
</dbReference>
<dbReference type="Pfam" id="PF00171">
    <property type="entry name" value="Aldedh"/>
    <property type="match status" value="1"/>
</dbReference>
<dbReference type="InterPro" id="IPR016163">
    <property type="entry name" value="Ald_DH_C"/>
</dbReference>
<dbReference type="GO" id="GO:0016620">
    <property type="term" value="F:oxidoreductase activity, acting on the aldehyde or oxo group of donors, NAD or NADP as acceptor"/>
    <property type="evidence" value="ECO:0007669"/>
    <property type="project" value="InterPro"/>
</dbReference>
<dbReference type="PANTHER" id="PTHR43353:SF3">
    <property type="entry name" value="ALDEHYDE DEHYDROGENASE-RELATED"/>
    <property type="match status" value="1"/>
</dbReference>
<evidence type="ECO:0000256" key="1">
    <source>
        <dbReference type="ARBA" id="ARBA00023002"/>
    </source>
</evidence>
<keyword evidence="1" id="KW-0560">Oxidoreductase</keyword>
<dbReference type="Gene3D" id="3.40.309.10">
    <property type="entry name" value="Aldehyde Dehydrogenase, Chain A, domain 2"/>
    <property type="match status" value="1"/>
</dbReference>
<protein>
    <submittedName>
        <fullName evidence="3">NADP-dependent aldehyde dehydrogenase</fullName>
    </submittedName>
</protein>
<evidence type="ECO:0000313" key="3">
    <source>
        <dbReference type="EMBL" id="SHE90069.1"/>
    </source>
</evidence>
<accession>A0A1M4X977</accession>
<dbReference type="CDD" id="cd07129">
    <property type="entry name" value="ALDH_KGSADH"/>
    <property type="match status" value="1"/>
</dbReference>
<dbReference type="InterPro" id="IPR016161">
    <property type="entry name" value="Ald_DH/histidinol_DH"/>
</dbReference>
<organism evidence="3 4">
    <name type="scientific">Kaistia soli DSM 19436</name>
    <dbReference type="NCBI Taxonomy" id="1122133"/>
    <lineage>
        <taxon>Bacteria</taxon>
        <taxon>Pseudomonadati</taxon>
        <taxon>Pseudomonadota</taxon>
        <taxon>Alphaproteobacteria</taxon>
        <taxon>Hyphomicrobiales</taxon>
        <taxon>Kaistiaceae</taxon>
        <taxon>Kaistia</taxon>
    </lineage>
</organism>
<dbReference type="PANTHER" id="PTHR43353">
    <property type="entry name" value="SUCCINATE-SEMIALDEHYDE DEHYDROGENASE, MITOCHONDRIAL"/>
    <property type="match status" value="1"/>
</dbReference>
<evidence type="ECO:0000259" key="2">
    <source>
        <dbReference type="Pfam" id="PF00171"/>
    </source>
</evidence>
<dbReference type="OrthoDB" id="9770537at2"/>
<reference evidence="3 4" key="1">
    <citation type="submission" date="2016-11" db="EMBL/GenBank/DDBJ databases">
        <authorList>
            <person name="Jaros S."/>
            <person name="Januszkiewicz K."/>
            <person name="Wedrychowicz H."/>
        </authorList>
    </citation>
    <scope>NUCLEOTIDE SEQUENCE [LARGE SCALE GENOMIC DNA]</scope>
    <source>
        <strain evidence="3 4">DSM 19436</strain>
    </source>
</reference>
<keyword evidence="4" id="KW-1185">Reference proteome</keyword>
<name>A0A1M4X977_9HYPH</name>
<dbReference type="InterPro" id="IPR015590">
    <property type="entry name" value="Aldehyde_DH_dom"/>
</dbReference>
<dbReference type="EMBL" id="FQUP01000001">
    <property type="protein sequence ID" value="SHE90069.1"/>
    <property type="molecule type" value="Genomic_DNA"/>
</dbReference>
<dbReference type="RefSeq" id="WP_073051786.1">
    <property type="nucleotide sequence ID" value="NZ_FQUP01000001.1"/>
</dbReference>
<dbReference type="STRING" id="1122133.SAMN02745157_1190"/>
<dbReference type="InterPro" id="IPR016162">
    <property type="entry name" value="Ald_DH_N"/>
</dbReference>
<dbReference type="InterPro" id="IPR050740">
    <property type="entry name" value="Aldehyde_DH_Superfamily"/>
</dbReference>
<gene>
    <name evidence="3" type="ORF">SAMN02745157_1190</name>
</gene>
<sequence>MAMITGEVLIGGGASSGGAPGIRATNPKTGALLEPIFTFADEADVDRAARLAWDAFDSFRDSDLEIRARFLEGVAAAIEGLGETLIDRAEAETGLSRRRLTIERNRTTNQLRLFAEVVRAGEWLDLRIDPPLPDRAPFPRPDLRLRQIGVGPVAVFGASNFPLAFSVAGGDTAAAFAAGCPVIVKGHPAHPGTGELVGHAIQAAVADAGLPAGVFALLNGAVDTGTALVRHPMIKSVGFTGSRGAGLALMAIAAARPEPIPVHAEMSSINPVFILPVALRERTEQIARSFVDSMALDGGQYCTNPGLVYAVAGPDLEAFLSHVEAALALKHAEAMLTPGIHQAFDRGVGALASHPDVQILARGLDGDDANATAPAIFLTDAARFEADEALGHEVFGASSLIVRCETIDAMLEAAERMEGQLTATLQLDAGDIAEARRLLPVLERRVGRILANGWPTGVEVSHAMVHGGPYPATADSRFTSVGTLSIRRFLRPVSYQNLPQELLPAVLRDDALPRLVDGVRQG</sequence>